<dbReference type="Gene3D" id="3.20.20.80">
    <property type="entry name" value="Glycosidases"/>
    <property type="match status" value="1"/>
</dbReference>
<dbReference type="InterPro" id="IPR005197">
    <property type="entry name" value="Glyco_hydro_71"/>
</dbReference>
<accession>A0A5N6JVF6</accession>
<sequence>MQADNFFLKTIPWLLTLINSIQLVAADPSSRNGGNHISPSRYVFAHFMVGIVGNRGSSSDYDTDMVLARSAGIDAFALNIGTDDFTDIQLDYAYASAATNHMKVFISFDFNSWDPTTSSAAVGTKIAKYANSSAQLTVDNKVFVSTFIGDALNVSNLRAKAGVPIFFAPNFSPGSAKFAEVDAAFNWMGWPNNGANKAPSSSANFTVRDGDVAYMNGLKGKDYIAPASPWFSTHYGSEVAYSKNWVFPAEGQWVQRWHELLGLGARFVEVVSWNDYGESHYVGPLSSPHTDDGNSKWTNDMPHRGWLTLATPFIRAFHAGASDASKYITKDIIIYWYRPNPLSLNCDATDTTMLDASNSSGDYFHGKPNGWETETDSIFVTSFLTSSGNVTVVSGGAAFQFNGVQGINAFTVPMGVGSQIFGLWRGGQKVLQETSPRNVTKLCGCGNYNFNAYVGQVPSAQGQDELAAAGAALLTNGIRVNSDQCVAVTGTGGEVGGSDGDESSSSSENTSESFSSTKSQSYSSSTSSEKRSWGLPGRWEWIRGWRDYVDLV</sequence>
<dbReference type="Proteomes" id="UP000326757">
    <property type="component" value="Unassembled WGS sequence"/>
</dbReference>
<dbReference type="CDD" id="cd11577">
    <property type="entry name" value="GH71"/>
    <property type="match status" value="1"/>
</dbReference>
<dbReference type="GO" id="GO:0051118">
    <property type="term" value="F:glucan endo-1,3-alpha-glucosidase activity"/>
    <property type="evidence" value="ECO:0007669"/>
    <property type="project" value="InterPro"/>
</dbReference>
<proteinExistence type="predicted"/>
<keyword evidence="2" id="KW-0732">Signal</keyword>
<dbReference type="AlphaFoldDB" id="A0A5N6JVF6"/>
<evidence type="ECO:0000313" key="3">
    <source>
        <dbReference type="EMBL" id="KAB8293056.1"/>
    </source>
</evidence>
<reference evidence="3 4" key="1">
    <citation type="submission" date="2019-06" db="EMBL/GenBank/DDBJ databases">
        <title>Genome Sequence of the Brown Rot Fungal Pathogen Monilinia laxa.</title>
        <authorList>
            <person name="De Miccolis Angelini R.M."/>
            <person name="Landi L."/>
            <person name="Abate D."/>
            <person name="Pollastro S."/>
            <person name="Romanazzi G."/>
            <person name="Faretra F."/>
        </authorList>
    </citation>
    <scope>NUCLEOTIDE SEQUENCE [LARGE SCALE GENOMIC DNA]</scope>
    <source>
        <strain evidence="3 4">Mlax316</strain>
    </source>
</reference>
<evidence type="ECO:0000256" key="1">
    <source>
        <dbReference type="SAM" id="MobiDB-lite"/>
    </source>
</evidence>
<evidence type="ECO:0000256" key="2">
    <source>
        <dbReference type="SAM" id="SignalP"/>
    </source>
</evidence>
<dbReference type="OrthoDB" id="3257981at2759"/>
<organism evidence="3 4">
    <name type="scientific">Monilinia laxa</name>
    <name type="common">Brown rot fungus</name>
    <name type="synonym">Sclerotinia laxa</name>
    <dbReference type="NCBI Taxonomy" id="61186"/>
    <lineage>
        <taxon>Eukaryota</taxon>
        <taxon>Fungi</taxon>
        <taxon>Dikarya</taxon>
        <taxon>Ascomycota</taxon>
        <taxon>Pezizomycotina</taxon>
        <taxon>Leotiomycetes</taxon>
        <taxon>Helotiales</taxon>
        <taxon>Sclerotiniaceae</taxon>
        <taxon>Monilinia</taxon>
    </lineage>
</organism>
<comment type="caution">
    <text evidence="3">The sequence shown here is derived from an EMBL/GenBank/DDBJ whole genome shotgun (WGS) entry which is preliminary data.</text>
</comment>
<dbReference type="Pfam" id="PF03659">
    <property type="entry name" value="Glyco_hydro_71"/>
    <property type="match status" value="1"/>
</dbReference>
<gene>
    <name evidence="3" type="ORF">EYC80_007416</name>
</gene>
<evidence type="ECO:0000313" key="4">
    <source>
        <dbReference type="Proteomes" id="UP000326757"/>
    </source>
</evidence>
<protein>
    <recommendedName>
        <fullName evidence="5">Mutanase</fullName>
    </recommendedName>
</protein>
<feature type="signal peptide" evidence="2">
    <location>
        <begin position="1"/>
        <end position="26"/>
    </location>
</feature>
<keyword evidence="4" id="KW-1185">Reference proteome</keyword>
<feature type="region of interest" description="Disordered" evidence="1">
    <location>
        <begin position="490"/>
        <end position="533"/>
    </location>
</feature>
<evidence type="ECO:0008006" key="5">
    <source>
        <dbReference type="Google" id="ProtNLM"/>
    </source>
</evidence>
<name>A0A5N6JVF6_MONLA</name>
<feature type="chain" id="PRO_5025070015" description="Mutanase" evidence="2">
    <location>
        <begin position="27"/>
        <end position="552"/>
    </location>
</feature>
<dbReference type="EMBL" id="VIGI01000012">
    <property type="protein sequence ID" value="KAB8293056.1"/>
    <property type="molecule type" value="Genomic_DNA"/>
</dbReference>
<feature type="compositionally biased region" description="Low complexity" evidence="1">
    <location>
        <begin position="503"/>
        <end position="527"/>
    </location>
</feature>